<dbReference type="InterPro" id="IPR041614">
    <property type="entry name" value="DprA_WH"/>
</dbReference>
<evidence type="ECO:0000256" key="1">
    <source>
        <dbReference type="ARBA" id="ARBA00006525"/>
    </source>
</evidence>
<dbReference type="AlphaFoldDB" id="A0A370DGM6"/>
<dbReference type="SUPFAM" id="SSF47781">
    <property type="entry name" value="RuvA domain 2-like"/>
    <property type="match status" value="1"/>
</dbReference>
<sequence>MDDKASSLRADPDPWLLILQTPGIGCRTYLKLLHFFDSPEKVLAATRAELQGLGLQQKSIDHLFAGNLNGIQLSLEWLGQPDNHLLTLTEAGYPPLLAAIADPPPLLFVHGDPAHLCQPQLAIVGSRNPSPAGLSNARNFAAYLAGAGITITSGLAVGIDGAAHEGALQQGATIAVTGTGLDRVYPASHRDLAHKIAKNGLLVSEFPPGTPPRPENFPRRNRIISGLSVGTLVVEAALQSGSLITARLAVEQDREVFAIPGSIHNPQARGCHVLIRQGAKLVETGQDIVDELSSLLGTLEIPAPARAPESKNPGFQLDPDYRKLLDSMGYDPISADALIATTGLTPEAVSSMLLLLELEEYVSSAPGGYYCRTEKS</sequence>
<dbReference type="InterPro" id="IPR036388">
    <property type="entry name" value="WH-like_DNA-bd_sf"/>
</dbReference>
<name>A0A370DGM6_9GAMM</name>
<dbReference type="NCBIfam" id="TIGR00732">
    <property type="entry name" value="dprA"/>
    <property type="match status" value="1"/>
</dbReference>
<dbReference type="PANTHER" id="PTHR43022:SF1">
    <property type="entry name" value="PROTEIN SMF"/>
    <property type="match status" value="1"/>
</dbReference>
<dbReference type="SUPFAM" id="SSF102405">
    <property type="entry name" value="MCP/YpsA-like"/>
    <property type="match status" value="1"/>
</dbReference>
<dbReference type="Gene3D" id="3.40.50.450">
    <property type="match status" value="1"/>
</dbReference>
<dbReference type="GO" id="GO:0009294">
    <property type="term" value="P:DNA-mediated transformation"/>
    <property type="evidence" value="ECO:0007669"/>
    <property type="project" value="InterPro"/>
</dbReference>
<accession>A0A370DGM6</accession>
<dbReference type="InterPro" id="IPR010994">
    <property type="entry name" value="RuvA_2-like"/>
</dbReference>
<feature type="domain" description="Smf/DprA SLOG" evidence="2">
    <location>
        <begin position="85"/>
        <end position="292"/>
    </location>
</feature>
<dbReference type="Pfam" id="PF02481">
    <property type="entry name" value="DNA_processg_A"/>
    <property type="match status" value="1"/>
</dbReference>
<reference evidence="4 5" key="1">
    <citation type="journal article" date="2018" name="ISME J.">
        <title>Endosymbiont genomes yield clues of tubeworm success.</title>
        <authorList>
            <person name="Li Y."/>
            <person name="Liles M.R."/>
            <person name="Halanych K.M."/>
        </authorList>
    </citation>
    <scope>NUCLEOTIDE SEQUENCE [LARGE SCALE GENOMIC DNA]</scope>
    <source>
        <strain evidence="4">A1462</strain>
    </source>
</reference>
<dbReference type="PANTHER" id="PTHR43022">
    <property type="entry name" value="PROTEIN SMF"/>
    <property type="match status" value="1"/>
</dbReference>
<keyword evidence="5" id="KW-1185">Reference proteome</keyword>
<dbReference type="Gene3D" id="1.10.10.10">
    <property type="entry name" value="Winged helix-like DNA-binding domain superfamily/Winged helix DNA-binding domain"/>
    <property type="match status" value="1"/>
</dbReference>
<organism evidence="4 5">
    <name type="scientific">endosymbiont of Escarpia spicata</name>
    <dbReference type="NCBI Taxonomy" id="2200908"/>
    <lineage>
        <taxon>Bacteria</taxon>
        <taxon>Pseudomonadati</taxon>
        <taxon>Pseudomonadota</taxon>
        <taxon>Gammaproteobacteria</taxon>
        <taxon>sulfur-oxidizing symbionts</taxon>
    </lineage>
</organism>
<proteinExistence type="inferred from homology"/>
<evidence type="ECO:0000259" key="2">
    <source>
        <dbReference type="Pfam" id="PF02481"/>
    </source>
</evidence>
<evidence type="ECO:0000259" key="3">
    <source>
        <dbReference type="Pfam" id="PF17782"/>
    </source>
</evidence>
<evidence type="ECO:0000313" key="4">
    <source>
        <dbReference type="EMBL" id="RDH83316.1"/>
    </source>
</evidence>
<feature type="domain" description="DprA winged helix" evidence="3">
    <location>
        <begin position="310"/>
        <end position="368"/>
    </location>
</feature>
<dbReference type="InterPro" id="IPR003488">
    <property type="entry name" value="DprA"/>
</dbReference>
<comment type="caution">
    <text evidence="4">The sequence shown here is derived from an EMBL/GenBank/DDBJ whole genome shotgun (WGS) entry which is preliminary data.</text>
</comment>
<protein>
    <submittedName>
        <fullName evidence="4">DNA-protecting protein DprA</fullName>
    </submittedName>
</protein>
<comment type="similarity">
    <text evidence="1">Belongs to the DprA/Smf family.</text>
</comment>
<evidence type="ECO:0000313" key="5">
    <source>
        <dbReference type="Proteomes" id="UP000254771"/>
    </source>
</evidence>
<dbReference type="InterPro" id="IPR057666">
    <property type="entry name" value="DrpA_SLOG"/>
</dbReference>
<gene>
    <name evidence="4" type="primary">dprA</name>
    <name evidence="4" type="ORF">DIZ78_15080</name>
</gene>
<dbReference type="Pfam" id="PF17782">
    <property type="entry name" value="WHD_DprA"/>
    <property type="match status" value="1"/>
</dbReference>
<dbReference type="EMBL" id="QFXE01000020">
    <property type="protein sequence ID" value="RDH83316.1"/>
    <property type="molecule type" value="Genomic_DNA"/>
</dbReference>
<dbReference type="Proteomes" id="UP000254771">
    <property type="component" value="Unassembled WGS sequence"/>
</dbReference>